<sequence length="266" mass="29442">MKFLTFLACTSLGFATTIIQAQSTLFDPSIVHNPKDGVVKLYGAGGPHTAFRRVADVWGKKSGTKVEIIAGPESRWSADAQSDADVLWGTSEQSMTAFLETYKTFDHNKVNPIYIRPTVIAVQKGNPKNIQKFDDLLAKDISIIVTEGKGIYNTSGTGTWEDVAARKGSLSDVAGFRENIVSYSLGSGASFKAFKERSADAWITWPNWPITHADDMDMIYLADDRQIWRDVNVVISPNADPQAQAFLNFLISEKAQIIMKTEGWQR</sequence>
<protein>
    <submittedName>
        <fullName evidence="7">Extracellular solute-binding protein</fullName>
    </submittedName>
</protein>
<proteinExistence type="inferred from homology"/>
<evidence type="ECO:0000256" key="5">
    <source>
        <dbReference type="ARBA" id="ARBA00022764"/>
    </source>
</evidence>
<evidence type="ECO:0000256" key="6">
    <source>
        <dbReference type="SAM" id="SignalP"/>
    </source>
</evidence>
<dbReference type="GO" id="GO:0140104">
    <property type="term" value="F:molecular carrier activity"/>
    <property type="evidence" value="ECO:0007669"/>
    <property type="project" value="InterPro"/>
</dbReference>
<dbReference type="GO" id="GO:1902358">
    <property type="term" value="P:sulfate transmembrane transport"/>
    <property type="evidence" value="ECO:0007669"/>
    <property type="project" value="InterPro"/>
</dbReference>
<dbReference type="OrthoDB" id="9802127at2"/>
<dbReference type="Gene3D" id="3.40.190.10">
    <property type="entry name" value="Periplasmic binding protein-like II"/>
    <property type="match status" value="2"/>
</dbReference>
<keyword evidence="5" id="KW-0574">Periplasm</keyword>
<dbReference type="STRING" id="1129793.GPLA_4577"/>
<feature type="signal peptide" evidence="6">
    <location>
        <begin position="1"/>
        <end position="21"/>
    </location>
</feature>
<keyword evidence="8" id="KW-1185">Reference proteome</keyword>
<dbReference type="EMBL" id="BAER01000135">
    <property type="protein sequence ID" value="GAC35451.1"/>
    <property type="molecule type" value="Genomic_DNA"/>
</dbReference>
<reference evidence="8" key="1">
    <citation type="journal article" date="2014" name="Environ. Microbiol.">
        <title>Comparative genomics of the marine bacterial genus Glaciecola reveals the high degree of genomic diversity and genomic characteristic for cold adaptation.</title>
        <authorList>
            <person name="Qin Q.L."/>
            <person name="Xie B.B."/>
            <person name="Yu Y."/>
            <person name="Shu Y.L."/>
            <person name="Rong J.C."/>
            <person name="Zhang Y.J."/>
            <person name="Zhao D.L."/>
            <person name="Chen X.L."/>
            <person name="Zhang X.Y."/>
            <person name="Chen B."/>
            <person name="Zhou B.C."/>
            <person name="Zhang Y.Z."/>
        </authorList>
    </citation>
    <scope>NUCLEOTIDE SEQUENCE [LARGE SCALE GENOMIC DNA]</scope>
    <source>
        <strain evidence="8">LMG 21857</strain>
    </source>
</reference>
<dbReference type="SUPFAM" id="SSF53850">
    <property type="entry name" value="Periplasmic binding protein-like II"/>
    <property type="match status" value="1"/>
</dbReference>
<dbReference type="PANTHER" id="PTHR30368">
    <property type="entry name" value="SULFATE-BINDING PROTEIN"/>
    <property type="match status" value="1"/>
</dbReference>
<evidence type="ECO:0000313" key="7">
    <source>
        <dbReference type="EMBL" id="GAC35451.1"/>
    </source>
</evidence>
<gene>
    <name evidence="7" type="ORF">GPLA_4577</name>
</gene>
<dbReference type="AlphaFoldDB" id="K6ZHF2"/>
<organism evidence="7 8">
    <name type="scientific">Paraglaciecola polaris LMG 21857</name>
    <dbReference type="NCBI Taxonomy" id="1129793"/>
    <lineage>
        <taxon>Bacteria</taxon>
        <taxon>Pseudomonadati</taxon>
        <taxon>Pseudomonadota</taxon>
        <taxon>Gammaproteobacteria</taxon>
        <taxon>Alteromonadales</taxon>
        <taxon>Alteromonadaceae</taxon>
        <taxon>Paraglaciecola</taxon>
    </lineage>
</organism>
<dbReference type="PANTHER" id="PTHR30368:SF2">
    <property type="entry name" value="SULFATE-BINDING PROTEIN"/>
    <property type="match status" value="1"/>
</dbReference>
<dbReference type="InterPro" id="IPR005669">
    <property type="entry name" value="Thiosulph/SO4-bd"/>
</dbReference>
<dbReference type="CDD" id="cd13519">
    <property type="entry name" value="PBP2_PEB3_AcfC"/>
    <property type="match status" value="1"/>
</dbReference>
<dbReference type="GO" id="GO:0042597">
    <property type="term" value="C:periplasmic space"/>
    <property type="evidence" value="ECO:0007669"/>
    <property type="project" value="UniProtKB-SubCell"/>
</dbReference>
<accession>K6ZHF2</accession>
<dbReference type="Proteomes" id="UP000006322">
    <property type="component" value="Unassembled WGS sequence"/>
</dbReference>
<evidence type="ECO:0000256" key="3">
    <source>
        <dbReference type="ARBA" id="ARBA00022448"/>
    </source>
</evidence>
<keyword evidence="3" id="KW-0813">Transport</keyword>
<evidence type="ECO:0000313" key="8">
    <source>
        <dbReference type="Proteomes" id="UP000006322"/>
    </source>
</evidence>
<feature type="chain" id="PRO_5003900925" evidence="6">
    <location>
        <begin position="22"/>
        <end position="266"/>
    </location>
</feature>
<comment type="subcellular location">
    <subcellularLocation>
        <location evidence="1">Periplasm</location>
    </subcellularLocation>
</comment>
<evidence type="ECO:0000256" key="1">
    <source>
        <dbReference type="ARBA" id="ARBA00004418"/>
    </source>
</evidence>
<dbReference type="Pfam" id="PF13531">
    <property type="entry name" value="SBP_bac_11"/>
    <property type="match status" value="1"/>
</dbReference>
<name>K6ZHF2_9ALTE</name>
<evidence type="ECO:0000256" key="2">
    <source>
        <dbReference type="ARBA" id="ARBA00006099"/>
    </source>
</evidence>
<comment type="caution">
    <text evidence="7">The sequence shown here is derived from an EMBL/GenBank/DDBJ whole genome shotgun (WGS) entry which is preliminary data.</text>
</comment>
<evidence type="ECO:0000256" key="4">
    <source>
        <dbReference type="ARBA" id="ARBA00022729"/>
    </source>
</evidence>
<keyword evidence="4 6" id="KW-0732">Signal</keyword>
<comment type="similarity">
    <text evidence="2">Belongs to the prokaryotic sulfate-binding protein family.</text>
</comment>